<proteinExistence type="predicted"/>
<organism evidence="2 3">
    <name type="scientific">Steinernema glaseri</name>
    <dbReference type="NCBI Taxonomy" id="37863"/>
    <lineage>
        <taxon>Eukaryota</taxon>
        <taxon>Metazoa</taxon>
        <taxon>Ecdysozoa</taxon>
        <taxon>Nematoda</taxon>
        <taxon>Chromadorea</taxon>
        <taxon>Rhabditida</taxon>
        <taxon>Tylenchina</taxon>
        <taxon>Panagrolaimomorpha</taxon>
        <taxon>Strongyloidoidea</taxon>
        <taxon>Steinernematidae</taxon>
        <taxon>Steinernema</taxon>
    </lineage>
</organism>
<dbReference type="AlphaFoldDB" id="A0A1I7YJN1"/>
<feature type="transmembrane region" description="Helical" evidence="1">
    <location>
        <begin position="45"/>
        <end position="65"/>
    </location>
</feature>
<keyword evidence="1" id="KW-1133">Transmembrane helix</keyword>
<keyword evidence="2" id="KW-1185">Reference proteome</keyword>
<name>A0A1I7YJN1_9BILA</name>
<keyword evidence="1" id="KW-0472">Membrane</keyword>
<evidence type="ECO:0000313" key="2">
    <source>
        <dbReference type="Proteomes" id="UP000095287"/>
    </source>
</evidence>
<accession>A0A1I7YJN1</accession>
<protein>
    <submittedName>
        <fullName evidence="3">Serpentine receptor class gamma</fullName>
    </submittedName>
</protein>
<reference evidence="3" key="1">
    <citation type="submission" date="2016-11" db="UniProtKB">
        <authorList>
            <consortium name="WormBaseParasite"/>
        </authorList>
    </citation>
    <scope>IDENTIFICATION</scope>
</reference>
<sequence length="66" mass="7641">MASTFVRLVNTNSSFAYSSSLLINALLIYMIWFRSTSDLKNYRTFFLIYNAIDVCFTLVTLTTHMV</sequence>
<dbReference type="Proteomes" id="UP000095287">
    <property type="component" value="Unplaced"/>
</dbReference>
<dbReference type="Pfam" id="PF10317">
    <property type="entry name" value="7TM_GPCR_Srd"/>
    <property type="match status" value="1"/>
</dbReference>
<evidence type="ECO:0000313" key="3">
    <source>
        <dbReference type="WBParaSite" id="L893_g17045.t1"/>
    </source>
</evidence>
<dbReference type="WBParaSite" id="L893_g17045.t1">
    <property type="protein sequence ID" value="L893_g17045.t1"/>
    <property type="gene ID" value="L893_g17045"/>
</dbReference>
<keyword evidence="1" id="KW-0812">Transmembrane</keyword>
<evidence type="ECO:0000256" key="1">
    <source>
        <dbReference type="SAM" id="Phobius"/>
    </source>
</evidence>
<feature type="transmembrane region" description="Helical" evidence="1">
    <location>
        <begin position="15"/>
        <end position="33"/>
    </location>
</feature>
<dbReference type="InterPro" id="IPR019421">
    <property type="entry name" value="7TM_GPCR_serpentine_rcpt_Srd"/>
</dbReference>